<accession>A0AA36NFX3</accession>
<dbReference type="InterPro" id="IPR050869">
    <property type="entry name" value="H3K4_H4K5_MeTrfase"/>
</dbReference>
<dbReference type="InterPro" id="IPR046341">
    <property type="entry name" value="SET_dom_sf"/>
</dbReference>
<dbReference type="SUPFAM" id="SSF82199">
    <property type="entry name" value="SET domain"/>
    <property type="match status" value="1"/>
</dbReference>
<evidence type="ECO:0000313" key="3">
    <source>
        <dbReference type="EMBL" id="CAJ1405577.1"/>
    </source>
</evidence>
<feature type="domain" description="SET" evidence="2">
    <location>
        <begin position="13"/>
        <end position="146"/>
    </location>
</feature>
<dbReference type="Gene3D" id="1.25.40.10">
    <property type="entry name" value="Tetratricopeptide repeat domain"/>
    <property type="match status" value="1"/>
</dbReference>
<sequence length="429" mass="47439">MEVVSDPSQPELGHFLRATQRFEPGDLVLQEAPLLRLRGRKWAEALPQVPRLREARLFVPTADSLAVRRMRAAVAREADPDAALFLRSVLHFNSFGAGTAGQDQVVFPTLARANHSCLPNCLVDGDLGTLRAVRPVESGEELSVSYLDDAALMLDIKSRQKELQERYEFRCRCLRCTSDDDTQRFCCSCKGDLLPRGAALRCLSCGLEPPAPEVRRLREAEAKAATSLQAARSGDLEEEDEGHELIKCHQFTSQHPRHGLSFALANEFAFPDPEVAKKIVLEVLDLVLKMPCQLAIDTGRDLAARQKGPLAVQTLMQAAAVAKLLDGKNSIEEVLKEWGETRKTWTAPAASAGDMESFGSEETNWLSRQRKAAAAITVKAKRAEQQTAEQRPNLQPEKVPEHPLRLWAMPLMLASLAALLAAGRMWAKR</sequence>
<gene>
    <name evidence="3" type="ORF">EVOR1521_LOCUS27748</name>
</gene>
<dbReference type="AlphaFoldDB" id="A0AA36NFX3"/>
<dbReference type="PANTHER" id="PTHR12197:SF251">
    <property type="entry name" value="EG:BACR7C10.4 PROTEIN"/>
    <property type="match status" value="1"/>
</dbReference>
<name>A0AA36NFX3_9DINO</name>
<keyword evidence="1" id="KW-0812">Transmembrane</keyword>
<keyword evidence="4" id="KW-1185">Reference proteome</keyword>
<dbReference type="InterPro" id="IPR011990">
    <property type="entry name" value="TPR-like_helical_dom_sf"/>
</dbReference>
<protein>
    <recommendedName>
        <fullName evidence="2">SET domain-containing protein</fullName>
    </recommendedName>
</protein>
<dbReference type="EMBL" id="CAUJNA010003592">
    <property type="protein sequence ID" value="CAJ1405577.1"/>
    <property type="molecule type" value="Genomic_DNA"/>
</dbReference>
<reference evidence="3" key="1">
    <citation type="submission" date="2023-08" db="EMBL/GenBank/DDBJ databases">
        <authorList>
            <person name="Chen Y."/>
            <person name="Shah S."/>
            <person name="Dougan E. K."/>
            <person name="Thang M."/>
            <person name="Chan C."/>
        </authorList>
    </citation>
    <scope>NUCLEOTIDE SEQUENCE</scope>
</reference>
<keyword evidence="1" id="KW-0472">Membrane</keyword>
<dbReference type="Proteomes" id="UP001178507">
    <property type="component" value="Unassembled WGS sequence"/>
</dbReference>
<dbReference type="Pfam" id="PF00856">
    <property type="entry name" value="SET"/>
    <property type="match status" value="1"/>
</dbReference>
<dbReference type="CDD" id="cd20071">
    <property type="entry name" value="SET_SMYD"/>
    <property type="match status" value="1"/>
</dbReference>
<proteinExistence type="predicted"/>
<keyword evidence="1" id="KW-1133">Transmembrane helix</keyword>
<dbReference type="GO" id="GO:0005634">
    <property type="term" value="C:nucleus"/>
    <property type="evidence" value="ECO:0007669"/>
    <property type="project" value="TreeGrafter"/>
</dbReference>
<evidence type="ECO:0000259" key="2">
    <source>
        <dbReference type="Pfam" id="PF00856"/>
    </source>
</evidence>
<comment type="caution">
    <text evidence="3">The sequence shown here is derived from an EMBL/GenBank/DDBJ whole genome shotgun (WGS) entry which is preliminary data.</text>
</comment>
<evidence type="ECO:0000256" key="1">
    <source>
        <dbReference type="SAM" id="Phobius"/>
    </source>
</evidence>
<dbReference type="PANTHER" id="PTHR12197">
    <property type="entry name" value="HISTONE-LYSINE N-METHYLTRANSFERASE SMYD"/>
    <property type="match status" value="1"/>
</dbReference>
<evidence type="ECO:0000313" key="4">
    <source>
        <dbReference type="Proteomes" id="UP001178507"/>
    </source>
</evidence>
<organism evidence="3 4">
    <name type="scientific">Effrenium voratum</name>
    <dbReference type="NCBI Taxonomy" id="2562239"/>
    <lineage>
        <taxon>Eukaryota</taxon>
        <taxon>Sar</taxon>
        <taxon>Alveolata</taxon>
        <taxon>Dinophyceae</taxon>
        <taxon>Suessiales</taxon>
        <taxon>Symbiodiniaceae</taxon>
        <taxon>Effrenium</taxon>
    </lineage>
</organism>
<feature type="transmembrane region" description="Helical" evidence="1">
    <location>
        <begin position="406"/>
        <end position="427"/>
    </location>
</feature>
<dbReference type="Gene3D" id="2.170.270.10">
    <property type="entry name" value="SET domain"/>
    <property type="match status" value="1"/>
</dbReference>
<dbReference type="InterPro" id="IPR001214">
    <property type="entry name" value="SET_dom"/>
</dbReference>